<dbReference type="EMBL" id="BSYJ01000002">
    <property type="protein sequence ID" value="GMG86758.1"/>
    <property type="molecule type" value="Genomic_DNA"/>
</dbReference>
<dbReference type="PANTHER" id="PTHR34698:SF2">
    <property type="entry name" value="5-OXOPROLINASE SUBUNIT B"/>
    <property type="match status" value="1"/>
</dbReference>
<dbReference type="SMART" id="SM00796">
    <property type="entry name" value="AHS1"/>
    <property type="match status" value="1"/>
</dbReference>
<evidence type="ECO:0000256" key="3">
    <source>
        <dbReference type="ARBA" id="ARBA00022840"/>
    </source>
</evidence>
<evidence type="ECO:0000259" key="4">
    <source>
        <dbReference type="SMART" id="SM00796"/>
    </source>
</evidence>
<dbReference type="InterPro" id="IPR003833">
    <property type="entry name" value="CT_C_D"/>
</dbReference>
<dbReference type="PANTHER" id="PTHR34698">
    <property type="entry name" value="5-OXOPROLINASE SUBUNIT B"/>
    <property type="match status" value="1"/>
</dbReference>
<dbReference type="Gene3D" id="2.40.100.10">
    <property type="entry name" value="Cyclophilin-like"/>
    <property type="match status" value="1"/>
</dbReference>
<dbReference type="Gene3D" id="3.30.1360.40">
    <property type="match status" value="1"/>
</dbReference>
<organism evidence="5 6">
    <name type="scientific">Biformimicrobium ophioploci</name>
    <dbReference type="NCBI Taxonomy" id="3036711"/>
    <lineage>
        <taxon>Bacteria</taxon>
        <taxon>Pseudomonadati</taxon>
        <taxon>Pseudomonadota</taxon>
        <taxon>Gammaproteobacteria</taxon>
        <taxon>Cellvibrionales</taxon>
        <taxon>Microbulbiferaceae</taxon>
        <taxon>Biformimicrobium</taxon>
    </lineage>
</organism>
<proteinExistence type="predicted"/>
<accession>A0ABQ6LXE2</accession>
<evidence type="ECO:0000256" key="1">
    <source>
        <dbReference type="ARBA" id="ARBA00022741"/>
    </source>
</evidence>
<evidence type="ECO:0000313" key="5">
    <source>
        <dbReference type="EMBL" id="GMG86758.1"/>
    </source>
</evidence>
<dbReference type="Pfam" id="PF02682">
    <property type="entry name" value="CT_C_D"/>
    <property type="match status" value="1"/>
</dbReference>
<dbReference type="InterPro" id="IPR010016">
    <property type="entry name" value="PxpB"/>
</dbReference>
<dbReference type="SUPFAM" id="SSF50891">
    <property type="entry name" value="Cyclophilin-like"/>
    <property type="match status" value="1"/>
</dbReference>
<evidence type="ECO:0000256" key="2">
    <source>
        <dbReference type="ARBA" id="ARBA00022801"/>
    </source>
</evidence>
<keyword evidence="6" id="KW-1185">Reference proteome</keyword>
<keyword evidence="3" id="KW-0067">ATP-binding</keyword>
<dbReference type="RefSeq" id="WP_285763335.1">
    <property type="nucleotide sequence ID" value="NZ_BSYJ01000002.1"/>
</dbReference>
<keyword evidence="2" id="KW-0378">Hydrolase</keyword>
<gene>
    <name evidence="5" type="primary">pxpB</name>
    <name evidence="5" type="ORF">MNKW57_10790</name>
</gene>
<dbReference type="SUPFAM" id="SSF160467">
    <property type="entry name" value="PH0987 N-terminal domain-like"/>
    <property type="match status" value="1"/>
</dbReference>
<name>A0ABQ6LXE2_9GAMM</name>
<comment type="caution">
    <text evidence="5">The sequence shown here is derived from an EMBL/GenBank/DDBJ whole genome shotgun (WGS) entry which is preliminary data.</text>
</comment>
<dbReference type="Proteomes" id="UP001224392">
    <property type="component" value="Unassembled WGS sequence"/>
</dbReference>
<keyword evidence="1" id="KW-0547">Nucleotide-binding</keyword>
<dbReference type="NCBIfam" id="TIGR00370">
    <property type="entry name" value="5-oxoprolinase subunit PxpB"/>
    <property type="match status" value="1"/>
</dbReference>
<protein>
    <submittedName>
        <fullName evidence="5">5-oxoprolinase subunit PxpB</fullName>
    </submittedName>
</protein>
<feature type="domain" description="Carboxyltransferase" evidence="4">
    <location>
        <begin position="8"/>
        <end position="211"/>
    </location>
</feature>
<sequence length="237" mass="25705">MELAEVQPEIIPSGDEALTVYLAESPGEQALGRVLQFCEALRQRSVAGVTDLVPSYTSVAIYYDLSIIDYTSLCKLVREVIASLHAESGTLTSGRELVLPVYYSAESGPDLERVAAHNNCSVDDVISLHSAATYRVYALGFRPGFGFMGMVPAKIRTPRLDSPRPAVPAGSVALAEAQTAVYPLQSPGGWNLIGLCPVALFDRTCNPPSIYLRVGDRVRFEPVDRERYLELGGRLDG</sequence>
<dbReference type="InterPro" id="IPR029000">
    <property type="entry name" value="Cyclophilin-like_dom_sf"/>
</dbReference>
<reference evidence="5 6" key="1">
    <citation type="submission" date="2023-04" db="EMBL/GenBank/DDBJ databases">
        <title>Marinobulbifer ophiurae gen. nov., sp. Nov., isolate from tissue of brittle star Ophioplocus japonicus.</title>
        <authorList>
            <person name="Kawano K."/>
            <person name="Sawayama S."/>
            <person name="Nakagawa S."/>
        </authorList>
    </citation>
    <scope>NUCLEOTIDE SEQUENCE [LARGE SCALE GENOMIC DNA]</scope>
    <source>
        <strain evidence="5 6">NKW57</strain>
    </source>
</reference>
<evidence type="ECO:0000313" key="6">
    <source>
        <dbReference type="Proteomes" id="UP001224392"/>
    </source>
</evidence>